<sequence length="144" mass="16202">MLPTARCTAYVQTLLCPEFAHSVSFRSRAACVPARVFHHLASLKRCQCAQLWYILTLKPTGLLKNHIFFFVIGSERCSSLTLGPDIFQTLGFLETSQYRMPLNFREVYLPPEMHVFTKTPKTSATSCSPGPISTMSPVKCRDVL</sequence>
<evidence type="ECO:0000313" key="1">
    <source>
        <dbReference type="EMBL" id="KAF6131129.1"/>
    </source>
</evidence>
<name>A0A834BLG6_9CHIR</name>
<reference evidence="1 2" key="1">
    <citation type="journal article" date="2020" name="Nature">
        <title>Six reference-quality genomes reveal evolution of bat adaptations.</title>
        <authorList>
            <person name="Jebb D."/>
            <person name="Huang Z."/>
            <person name="Pippel M."/>
            <person name="Hughes G.M."/>
            <person name="Lavrichenko K."/>
            <person name="Devanna P."/>
            <person name="Winkler S."/>
            <person name="Jermiin L.S."/>
            <person name="Skirmuntt E.C."/>
            <person name="Katzourakis A."/>
            <person name="Burkitt-Gray L."/>
            <person name="Ray D.A."/>
            <person name="Sullivan K.A.M."/>
            <person name="Roscito J.G."/>
            <person name="Kirilenko B.M."/>
            <person name="Davalos L.M."/>
            <person name="Corthals A.P."/>
            <person name="Power M.L."/>
            <person name="Jones G."/>
            <person name="Ransome R.D."/>
            <person name="Dechmann D.K.N."/>
            <person name="Locatelli A.G."/>
            <person name="Puechmaille S.J."/>
            <person name="Fedrigo O."/>
            <person name="Jarvis E.D."/>
            <person name="Hiller M."/>
            <person name="Vernes S.C."/>
            <person name="Myers E.W."/>
            <person name="Teeling E.C."/>
        </authorList>
    </citation>
    <scope>NUCLEOTIDE SEQUENCE [LARGE SCALE GENOMIC DNA]</scope>
    <source>
        <strain evidence="1">Bat1K_MPI-CBG_1</strain>
    </source>
</reference>
<comment type="caution">
    <text evidence="1">The sequence shown here is derived from an EMBL/GenBank/DDBJ whole genome shotgun (WGS) entry which is preliminary data.</text>
</comment>
<dbReference type="Proteomes" id="UP000664940">
    <property type="component" value="Unassembled WGS sequence"/>
</dbReference>
<gene>
    <name evidence="1" type="ORF">HJG60_008018</name>
</gene>
<accession>A0A834BLG6</accession>
<evidence type="ECO:0000313" key="2">
    <source>
        <dbReference type="Proteomes" id="UP000664940"/>
    </source>
</evidence>
<dbReference type="EMBL" id="JABVXQ010000001">
    <property type="protein sequence ID" value="KAF6131129.1"/>
    <property type="molecule type" value="Genomic_DNA"/>
</dbReference>
<protein>
    <submittedName>
        <fullName evidence="1">Uncharacterized protein</fullName>
    </submittedName>
</protein>
<dbReference type="AlphaFoldDB" id="A0A834BLG6"/>
<organism evidence="1 2">
    <name type="scientific">Phyllostomus discolor</name>
    <name type="common">pale spear-nosed bat</name>
    <dbReference type="NCBI Taxonomy" id="89673"/>
    <lineage>
        <taxon>Eukaryota</taxon>
        <taxon>Metazoa</taxon>
        <taxon>Chordata</taxon>
        <taxon>Craniata</taxon>
        <taxon>Vertebrata</taxon>
        <taxon>Euteleostomi</taxon>
        <taxon>Mammalia</taxon>
        <taxon>Eutheria</taxon>
        <taxon>Laurasiatheria</taxon>
        <taxon>Chiroptera</taxon>
        <taxon>Yangochiroptera</taxon>
        <taxon>Phyllostomidae</taxon>
        <taxon>Phyllostominae</taxon>
        <taxon>Phyllostomus</taxon>
    </lineage>
</organism>
<proteinExistence type="predicted"/>